<dbReference type="InterPro" id="IPR000760">
    <property type="entry name" value="Inositol_monophosphatase-like"/>
</dbReference>
<evidence type="ECO:0000256" key="7">
    <source>
        <dbReference type="PIRSR" id="PIRSR600760-2"/>
    </source>
</evidence>
<comment type="cofactor">
    <cofactor evidence="2 7 8">
        <name>Mg(2+)</name>
        <dbReference type="ChEBI" id="CHEBI:18420"/>
    </cofactor>
</comment>
<dbReference type="FunFam" id="3.40.190.80:FF:000002">
    <property type="entry name" value="Inositol-1-monophosphatase"/>
    <property type="match status" value="1"/>
</dbReference>
<dbReference type="GO" id="GO:0007165">
    <property type="term" value="P:signal transduction"/>
    <property type="evidence" value="ECO:0007669"/>
    <property type="project" value="TreeGrafter"/>
</dbReference>
<dbReference type="AlphaFoldDB" id="A0A6G9AR05"/>
<feature type="binding site" evidence="7">
    <location>
        <position position="97"/>
    </location>
    <ligand>
        <name>Mg(2+)</name>
        <dbReference type="ChEBI" id="CHEBI:18420"/>
        <label>1</label>
        <note>catalytic</note>
    </ligand>
</feature>
<dbReference type="Pfam" id="PF00459">
    <property type="entry name" value="Inositol_P"/>
    <property type="match status" value="1"/>
</dbReference>
<comment type="similarity">
    <text evidence="3 8">Belongs to the inositol monophosphatase superfamily.</text>
</comment>
<sequence>MTTNVSAQSSLDLAAITRDICTIATDAGAFLLQERSKFQREAIEYKGLNNLVSYVDKETEKQLVVRLSQLLPQAGFITEEGTTGQEADPTALNWIIDPLDGTANFIHDLPVFSVSIGLAQGSTPLAGVVYDPNRDECFSAWKGGGAYCNGTKISVSPATQLGESLIATGFPYYTFDKMPKYLQILESLMKQTHGLRRLGSAAIDLAYVACGRFEAFYEYNLHSWDMAAGVLLVHEAGGIVTDFEGGDAFLFRGDVIAGSGMQPELLKAIQEYWH</sequence>
<dbReference type="PROSITE" id="PS00629">
    <property type="entry name" value="IMP_1"/>
    <property type="match status" value="1"/>
</dbReference>
<gene>
    <name evidence="9" type="ORF">G8759_20385</name>
</gene>
<evidence type="ECO:0000256" key="4">
    <source>
        <dbReference type="ARBA" id="ARBA00022723"/>
    </source>
</evidence>
<dbReference type="Gene3D" id="3.40.190.80">
    <property type="match status" value="1"/>
</dbReference>
<dbReference type="KEGG" id="spib:G8759_20385"/>
<feature type="binding site" evidence="7">
    <location>
        <position position="100"/>
    </location>
    <ligand>
        <name>Mg(2+)</name>
        <dbReference type="ChEBI" id="CHEBI:18420"/>
        <label>1</label>
        <note>catalytic</note>
    </ligand>
</feature>
<dbReference type="InterPro" id="IPR033942">
    <property type="entry name" value="IMPase"/>
</dbReference>
<keyword evidence="10" id="KW-1185">Reference proteome</keyword>
<feature type="binding site" evidence="7">
    <location>
        <position position="225"/>
    </location>
    <ligand>
        <name>Mg(2+)</name>
        <dbReference type="ChEBI" id="CHEBI:18420"/>
        <label>1</label>
        <note>catalytic</note>
    </ligand>
</feature>
<organism evidence="9 10">
    <name type="scientific">Spirosoma aureum</name>
    <dbReference type="NCBI Taxonomy" id="2692134"/>
    <lineage>
        <taxon>Bacteria</taxon>
        <taxon>Pseudomonadati</taxon>
        <taxon>Bacteroidota</taxon>
        <taxon>Cytophagia</taxon>
        <taxon>Cytophagales</taxon>
        <taxon>Cytophagaceae</taxon>
        <taxon>Spirosoma</taxon>
    </lineage>
</organism>
<evidence type="ECO:0000256" key="1">
    <source>
        <dbReference type="ARBA" id="ARBA00001033"/>
    </source>
</evidence>
<evidence type="ECO:0000313" key="10">
    <source>
        <dbReference type="Proteomes" id="UP000501802"/>
    </source>
</evidence>
<proteinExistence type="inferred from homology"/>
<evidence type="ECO:0000256" key="3">
    <source>
        <dbReference type="ARBA" id="ARBA00009759"/>
    </source>
</evidence>
<dbReference type="InterPro" id="IPR022337">
    <property type="entry name" value="Inositol_monophosphatase_SuhB"/>
</dbReference>
<name>A0A6G9AR05_9BACT</name>
<dbReference type="GO" id="GO:0046854">
    <property type="term" value="P:phosphatidylinositol phosphate biosynthetic process"/>
    <property type="evidence" value="ECO:0007669"/>
    <property type="project" value="InterPro"/>
</dbReference>
<accession>A0A6G9AR05</accession>
<dbReference type="PRINTS" id="PR01959">
    <property type="entry name" value="SBIMPHPHTASE"/>
</dbReference>
<keyword evidence="4 7" id="KW-0479">Metal-binding</keyword>
<evidence type="ECO:0000256" key="8">
    <source>
        <dbReference type="RuleBase" id="RU364068"/>
    </source>
</evidence>
<comment type="catalytic activity">
    <reaction evidence="1 8">
        <text>a myo-inositol phosphate + H2O = myo-inositol + phosphate</text>
        <dbReference type="Rhea" id="RHEA:24056"/>
        <dbReference type="ChEBI" id="CHEBI:15377"/>
        <dbReference type="ChEBI" id="CHEBI:17268"/>
        <dbReference type="ChEBI" id="CHEBI:43474"/>
        <dbReference type="ChEBI" id="CHEBI:84139"/>
        <dbReference type="EC" id="3.1.3.25"/>
    </reaction>
</comment>
<evidence type="ECO:0000256" key="2">
    <source>
        <dbReference type="ARBA" id="ARBA00001946"/>
    </source>
</evidence>
<feature type="binding site" evidence="7">
    <location>
        <position position="99"/>
    </location>
    <ligand>
        <name>Mg(2+)</name>
        <dbReference type="ChEBI" id="CHEBI:18420"/>
        <label>1</label>
        <note>catalytic</note>
    </ligand>
</feature>
<dbReference type="PANTHER" id="PTHR20854">
    <property type="entry name" value="INOSITOL MONOPHOSPHATASE"/>
    <property type="match status" value="1"/>
</dbReference>
<dbReference type="GO" id="GO:0046872">
    <property type="term" value="F:metal ion binding"/>
    <property type="evidence" value="ECO:0007669"/>
    <property type="project" value="UniProtKB-KW"/>
</dbReference>
<dbReference type="EMBL" id="CP050063">
    <property type="protein sequence ID" value="QIP14808.1"/>
    <property type="molecule type" value="Genomic_DNA"/>
</dbReference>
<dbReference type="GO" id="GO:0006020">
    <property type="term" value="P:inositol metabolic process"/>
    <property type="evidence" value="ECO:0007669"/>
    <property type="project" value="TreeGrafter"/>
</dbReference>
<dbReference type="PROSITE" id="PS00630">
    <property type="entry name" value="IMP_2"/>
    <property type="match status" value="1"/>
</dbReference>
<feature type="binding site" evidence="7">
    <location>
        <position position="79"/>
    </location>
    <ligand>
        <name>Mg(2+)</name>
        <dbReference type="ChEBI" id="CHEBI:18420"/>
        <label>1</label>
        <note>catalytic</note>
    </ligand>
</feature>
<dbReference type="Proteomes" id="UP000501802">
    <property type="component" value="Chromosome"/>
</dbReference>
<dbReference type="Gene3D" id="3.30.540.10">
    <property type="entry name" value="Fructose-1,6-Bisphosphatase, subunit A, domain 1"/>
    <property type="match status" value="1"/>
</dbReference>
<evidence type="ECO:0000256" key="6">
    <source>
        <dbReference type="ARBA" id="ARBA00022842"/>
    </source>
</evidence>
<dbReference type="CDD" id="cd01639">
    <property type="entry name" value="IMPase"/>
    <property type="match status" value="1"/>
</dbReference>
<reference evidence="9 10" key="1">
    <citation type="submission" date="2020-03" db="EMBL/GenBank/DDBJ databases">
        <authorList>
            <person name="Kim M.K."/>
        </authorList>
    </citation>
    <scope>NUCLEOTIDE SEQUENCE [LARGE SCALE GENOMIC DNA]</scope>
    <source>
        <strain evidence="9 10">BT328</strain>
    </source>
</reference>
<dbReference type="PANTHER" id="PTHR20854:SF4">
    <property type="entry name" value="INOSITOL-1-MONOPHOSPHATASE-RELATED"/>
    <property type="match status" value="1"/>
</dbReference>
<evidence type="ECO:0000256" key="5">
    <source>
        <dbReference type="ARBA" id="ARBA00022801"/>
    </source>
</evidence>
<dbReference type="SUPFAM" id="SSF56655">
    <property type="entry name" value="Carbohydrate phosphatase"/>
    <property type="match status" value="1"/>
</dbReference>
<dbReference type="GO" id="GO:0008934">
    <property type="term" value="F:inositol monophosphate 1-phosphatase activity"/>
    <property type="evidence" value="ECO:0007669"/>
    <property type="project" value="InterPro"/>
</dbReference>
<protein>
    <recommendedName>
        <fullName evidence="8">Inositol-1-monophosphatase</fullName>
        <ecNumber evidence="8">3.1.3.25</ecNumber>
    </recommendedName>
</protein>
<dbReference type="FunFam" id="3.30.540.10:FF:000003">
    <property type="entry name" value="Inositol-1-monophosphatase"/>
    <property type="match status" value="1"/>
</dbReference>
<keyword evidence="6 7" id="KW-0460">Magnesium</keyword>
<dbReference type="InterPro" id="IPR020583">
    <property type="entry name" value="Inositol_monoP_metal-BS"/>
</dbReference>
<dbReference type="InterPro" id="IPR020550">
    <property type="entry name" value="Inositol_monophosphatase_CS"/>
</dbReference>
<dbReference type="RefSeq" id="WP_167211608.1">
    <property type="nucleotide sequence ID" value="NZ_CP050063.1"/>
</dbReference>
<keyword evidence="5 8" id="KW-0378">Hydrolase</keyword>
<dbReference type="EC" id="3.1.3.25" evidence="8"/>
<dbReference type="PRINTS" id="PR00377">
    <property type="entry name" value="IMPHPHTASES"/>
</dbReference>
<evidence type="ECO:0000313" key="9">
    <source>
        <dbReference type="EMBL" id="QIP14808.1"/>
    </source>
</evidence>